<evidence type="ECO:0000256" key="2">
    <source>
        <dbReference type="ARBA" id="ARBA00022475"/>
    </source>
</evidence>
<gene>
    <name evidence="7" type="ORF">Ami103574_15300</name>
</gene>
<name>A0A858BZL0_9FIRM</name>
<evidence type="ECO:0000313" key="8">
    <source>
        <dbReference type="Proteomes" id="UP000466848"/>
    </source>
</evidence>
<keyword evidence="3 6" id="KW-0812">Transmembrane</keyword>
<keyword evidence="2" id="KW-1003">Cell membrane</keyword>
<dbReference type="InterPro" id="IPR005538">
    <property type="entry name" value="LrgA/CidA"/>
</dbReference>
<dbReference type="KEGG" id="abut:Ami103574_15300"/>
<evidence type="ECO:0000256" key="6">
    <source>
        <dbReference type="SAM" id="Phobius"/>
    </source>
</evidence>
<keyword evidence="4 6" id="KW-1133">Transmembrane helix</keyword>
<feature type="transmembrane region" description="Helical" evidence="6">
    <location>
        <begin position="30"/>
        <end position="49"/>
    </location>
</feature>
<keyword evidence="8" id="KW-1185">Reference proteome</keyword>
<dbReference type="PANTHER" id="PTHR33931">
    <property type="entry name" value="HOLIN-LIKE PROTEIN CIDA-RELATED"/>
    <property type="match status" value="1"/>
</dbReference>
<feature type="transmembrane region" description="Helical" evidence="6">
    <location>
        <begin position="56"/>
        <end position="78"/>
    </location>
</feature>
<accession>A0A858BZL0</accession>
<evidence type="ECO:0000313" key="7">
    <source>
        <dbReference type="EMBL" id="QIB70575.1"/>
    </source>
</evidence>
<feature type="transmembrane region" description="Helical" evidence="6">
    <location>
        <begin position="84"/>
        <end position="111"/>
    </location>
</feature>
<keyword evidence="5 6" id="KW-0472">Membrane</keyword>
<reference evidence="7 8" key="1">
    <citation type="submission" date="2020-02" db="EMBL/GenBank/DDBJ databases">
        <authorList>
            <person name="Kim Y.B."/>
            <person name="Roh S.W."/>
        </authorList>
    </citation>
    <scope>NUCLEOTIDE SEQUENCE [LARGE SCALE GENOMIC DNA]</scope>
    <source>
        <strain evidence="7 8">DSM 103574</strain>
    </source>
</reference>
<evidence type="ECO:0000256" key="3">
    <source>
        <dbReference type="ARBA" id="ARBA00022692"/>
    </source>
</evidence>
<proteinExistence type="predicted"/>
<dbReference type="PANTHER" id="PTHR33931:SF2">
    <property type="entry name" value="HOLIN-LIKE PROTEIN CIDA"/>
    <property type="match status" value="1"/>
</dbReference>
<protein>
    <submittedName>
        <fullName evidence="7">CidA/LrgA family protein</fullName>
    </submittedName>
</protein>
<evidence type="ECO:0000256" key="5">
    <source>
        <dbReference type="ARBA" id="ARBA00023136"/>
    </source>
</evidence>
<dbReference type="AlphaFoldDB" id="A0A858BZL0"/>
<organism evidence="7 8">
    <name type="scientific">Aminipila butyrica</name>
    <dbReference type="NCBI Taxonomy" id="433296"/>
    <lineage>
        <taxon>Bacteria</taxon>
        <taxon>Bacillati</taxon>
        <taxon>Bacillota</taxon>
        <taxon>Clostridia</taxon>
        <taxon>Peptostreptococcales</taxon>
        <taxon>Anaerovoracaceae</taxon>
        <taxon>Aminipila</taxon>
    </lineage>
</organism>
<dbReference type="EMBL" id="CP048649">
    <property type="protein sequence ID" value="QIB70575.1"/>
    <property type="molecule type" value="Genomic_DNA"/>
</dbReference>
<evidence type="ECO:0000256" key="4">
    <source>
        <dbReference type="ARBA" id="ARBA00022989"/>
    </source>
</evidence>
<dbReference type="Proteomes" id="UP000466848">
    <property type="component" value="Chromosome"/>
</dbReference>
<dbReference type="Pfam" id="PF03788">
    <property type="entry name" value="LrgA"/>
    <property type="match status" value="1"/>
</dbReference>
<evidence type="ECO:0000256" key="1">
    <source>
        <dbReference type="ARBA" id="ARBA00004651"/>
    </source>
</evidence>
<dbReference type="RefSeq" id="WP_163067811.1">
    <property type="nucleotide sequence ID" value="NZ_CP048649.1"/>
</dbReference>
<sequence length="117" mass="12731">MKYLKQFAIILLITFIGEVLKAFIPLTIPASIYGLVLMLLALQTGLIKLDSVQDAGVFLIEIMPVMFIPAAVGLMDSWAALKPIFIPIAVITFVTTVIVLAVTGGVTQLVINMEKRK</sequence>
<dbReference type="GO" id="GO:0005886">
    <property type="term" value="C:plasma membrane"/>
    <property type="evidence" value="ECO:0007669"/>
    <property type="project" value="UniProtKB-SubCell"/>
</dbReference>
<comment type="subcellular location">
    <subcellularLocation>
        <location evidence="1">Cell membrane</location>
        <topology evidence="1">Multi-pass membrane protein</topology>
    </subcellularLocation>
</comment>